<dbReference type="RefSeq" id="WP_345441757.1">
    <property type="nucleotide sequence ID" value="NZ_BAABHK010000022.1"/>
</dbReference>
<dbReference type="PANTHER" id="PTHR40469">
    <property type="entry name" value="SECRETED GLYCOSYL HYDROLASE"/>
    <property type="match status" value="1"/>
</dbReference>
<dbReference type="CDD" id="cd04084">
    <property type="entry name" value="CBM6_xylanase-like"/>
    <property type="match status" value="1"/>
</dbReference>
<feature type="domain" description="CBM6" evidence="3">
    <location>
        <begin position="440"/>
        <end position="564"/>
    </location>
</feature>
<dbReference type="InterPro" id="IPR008979">
    <property type="entry name" value="Galactose-bd-like_sf"/>
</dbReference>
<name>A0ABP8USF0_9ACTN</name>
<dbReference type="Gene3D" id="2.60.120.260">
    <property type="entry name" value="Galactose-binding domain-like"/>
    <property type="match status" value="1"/>
</dbReference>
<dbReference type="SUPFAM" id="SSF52317">
    <property type="entry name" value="Class I glutamine amidotransferase-like"/>
    <property type="match status" value="1"/>
</dbReference>
<organism evidence="4 5">
    <name type="scientific">Actinoallomurus vinaceus</name>
    <dbReference type="NCBI Taxonomy" id="1080074"/>
    <lineage>
        <taxon>Bacteria</taxon>
        <taxon>Bacillati</taxon>
        <taxon>Actinomycetota</taxon>
        <taxon>Actinomycetes</taxon>
        <taxon>Streptosporangiales</taxon>
        <taxon>Thermomonosporaceae</taxon>
        <taxon>Actinoallomurus</taxon>
    </lineage>
</organism>
<gene>
    <name evidence="4" type="ORF">GCM10023196_095800</name>
</gene>
<dbReference type="PANTHER" id="PTHR40469:SF2">
    <property type="entry name" value="GALACTOSE-BINDING DOMAIN-LIKE SUPERFAMILY PROTEIN"/>
    <property type="match status" value="1"/>
</dbReference>
<dbReference type="InterPro" id="IPR029062">
    <property type="entry name" value="Class_I_gatase-like"/>
</dbReference>
<sequence>MRRILLALTLGVSTVMTVPAAAPAHAAGPAYKVLVFSKTAGFRHDSIPAAVQAIRDLGAANNFTVDATEDDTKFTAANLARYKAVVFALTTGDVLGDTEQAAFERYIHGGGGFVGIHAAADTEYDWPFYGGLVGAWFKSHPAIQQAKVVPEDRAHPSTAHLASTPWTRTDEWYNYRSDPRSVAHVLASLDESSYDPGADRMGDHPITWCQGFQGGRSWYTGMGHTTESYADPAFRTMILGGIRYAAGAVKADCRPETGYTPLYNGSLTGWTQAGPGGFSNTDATLGTQGGMGLLWHSAKQFTNHYSLKVDWKMQGDDNSGVFVGFPDPGGDPWTAVNKGYEIQIDATDSPDHTTGSIYGFQAPDTKARDAALNPPGSWNAYEIVVDAPRIQVYLNGVKINDFVSKDPNRLAGGYLGLQNHSDADHVSFRNVRIKQLTADTTIQAENWSSQSGVATYPHAPAHDGTVLGFVDPGDWAAYDNVKLDGVARFTARVASGGPGGGIQVRADSPTGPLLGSVAVPTTGGWENYTDVSTTLTPIAGTHRLYLVFTGSGGGLFDVDDFTLAHAAGGTRSR</sequence>
<reference evidence="5" key="1">
    <citation type="journal article" date="2019" name="Int. J. Syst. Evol. Microbiol.">
        <title>The Global Catalogue of Microorganisms (GCM) 10K type strain sequencing project: providing services to taxonomists for standard genome sequencing and annotation.</title>
        <authorList>
            <consortium name="The Broad Institute Genomics Platform"/>
            <consortium name="The Broad Institute Genome Sequencing Center for Infectious Disease"/>
            <person name="Wu L."/>
            <person name="Ma J."/>
        </authorList>
    </citation>
    <scope>NUCLEOTIDE SEQUENCE [LARGE SCALE GENOMIC DNA]</scope>
    <source>
        <strain evidence="5">JCM 17939</strain>
    </source>
</reference>
<evidence type="ECO:0000256" key="2">
    <source>
        <dbReference type="SAM" id="SignalP"/>
    </source>
</evidence>
<protein>
    <recommendedName>
        <fullName evidence="3">CBM6 domain-containing protein</fullName>
    </recommendedName>
</protein>
<dbReference type="SMART" id="SM00606">
    <property type="entry name" value="CBD_IV"/>
    <property type="match status" value="1"/>
</dbReference>
<feature type="signal peptide" evidence="2">
    <location>
        <begin position="1"/>
        <end position="26"/>
    </location>
</feature>
<evidence type="ECO:0000313" key="4">
    <source>
        <dbReference type="EMBL" id="GAA4638370.1"/>
    </source>
</evidence>
<dbReference type="Gene3D" id="2.60.120.560">
    <property type="entry name" value="Exo-inulinase, domain 1"/>
    <property type="match status" value="1"/>
</dbReference>
<proteinExistence type="predicted"/>
<dbReference type="InterPro" id="IPR010496">
    <property type="entry name" value="AL/BT2_dom"/>
</dbReference>
<feature type="chain" id="PRO_5046376500" description="CBM6 domain-containing protein" evidence="2">
    <location>
        <begin position="27"/>
        <end position="573"/>
    </location>
</feature>
<evidence type="ECO:0000313" key="5">
    <source>
        <dbReference type="Proteomes" id="UP001501442"/>
    </source>
</evidence>
<dbReference type="Proteomes" id="UP001501442">
    <property type="component" value="Unassembled WGS sequence"/>
</dbReference>
<dbReference type="InterPro" id="IPR006584">
    <property type="entry name" value="Cellulose-bd_IV"/>
</dbReference>
<dbReference type="Pfam" id="PF03422">
    <property type="entry name" value="CBM_6"/>
    <property type="match status" value="1"/>
</dbReference>
<keyword evidence="5" id="KW-1185">Reference proteome</keyword>
<dbReference type="InterPro" id="IPR005084">
    <property type="entry name" value="CBM6"/>
</dbReference>
<evidence type="ECO:0000256" key="1">
    <source>
        <dbReference type="ARBA" id="ARBA00022729"/>
    </source>
</evidence>
<dbReference type="EMBL" id="BAABHK010000022">
    <property type="protein sequence ID" value="GAA4638370.1"/>
    <property type="molecule type" value="Genomic_DNA"/>
</dbReference>
<dbReference type="Pfam" id="PF06283">
    <property type="entry name" value="ThuA"/>
    <property type="match status" value="1"/>
</dbReference>
<dbReference type="Pfam" id="PF06439">
    <property type="entry name" value="3keto-disac_hyd"/>
    <property type="match status" value="1"/>
</dbReference>
<dbReference type="SUPFAM" id="SSF49785">
    <property type="entry name" value="Galactose-binding domain-like"/>
    <property type="match status" value="1"/>
</dbReference>
<dbReference type="Gene3D" id="3.40.50.880">
    <property type="match status" value="1"/>
</dbReference>
<dbReference type="InterPro" id="IPR029010">
    <property type="entry name" value="ThuA-like"/>
</dbReference>
<dbReference type="PROSITE" id="PS51175">
    <property type="entry name" value="CBM6"/>
    <property type="match status" value="1"/>
</dbReference>
<evidence type="ECO:0000259" key="3">
    <source>
        <dbReference type="PROSITE" id="PS51175"/>
    </source>
</evidence>
<accession>A0ABP8USF0</accession>
<comment type="caution">
    <text evidence="4">The sequence shown here is derived from an EMBL/GenBank/DDBJ whole genome shotgun (WGS) entry which is preliminary data.</text>
</comment>
<keyword evidence="1 2" id="KW-0732">Signal</keyword>